<dbReference type="OrthoDB" id="3621950at2759"/>
<evidence type="ECO:0000313" key="1">
    <source>
        <dbReference type="EMBL" id="EMF15554.1"/>
    </source>
</evidence>
<gene>
    <name evidence="1" type="ORF">SEPMUDRAFT_154349</name>
</gene>
<protein>
    <recommendedName>
        <fullName evidence="3">F-box domain-containing protein</fullName>
    </recommendedName>
</protein>
<proteinExistence type="predicted"/>
<name>M3DCL6_SPHMS</name>
<evidence type="ECO:0000313" key="2">
    <source>
        <dbReference type="Proteomes" id="UP000016931"/>
    </source>
</evidence>
<accession>M3DCL6</accession>
<dbReference type="GeneID" id="27904694"/>
<sequence length="314" mass="34524">MSFGQSIPVSGQILPIRVSVWSHSSTANVHLMIPIGESPRQCGMDAILLMKSKKRRSIGDDCRRIQVTYTVGGTLSNVLMDLPVSPGADNEVHNASPLPLPPSSPGSGSRVASIYELLEMIILDLPLRELLLLRAVGRSFQRVVDTSEHIGLRFSLPLSSLKLRVGDYVRHPLLPREVDVWAGKTRKSHVNGAEGGGDRGGGGYVTCRFVLKQNANFDWSAPASWRNFYACGPRARSMRAWTGCSKVFGRRNTGEYRFYQSPRGLTLGQLADAACAMKTDAQVDDAIVHFETDLDDDGNDVPNEACSQYTKYWV</sequence>
<dbReference type="EMBL" id="KB456261">
    <property type="protein sequence ID" value="EMF15554.1"/>
    <property type="molecule type" value="Genomic_DNA"/>
</dbReference>
<organism evidence="1 2">
    <name type="scientific">Sphaerulina musiva (strain SO2202)</name>
    <name type="common">Poplar stem canker fungus</name>
    <name type="synonym">Septoria musiva</name>
    <dbReference type="NCBI Taxonomy" id="692275"/>
    <lineage>
        <taxon>Eukaryota</taxon>
        <taxon>Fungi</taxon>
        <taxon>Dikarya</taxon>
        <taxon>Ascomycota</taxon>
        <taxon>Pezizomycotina</taxon>
        <taxon>Dothideomycetes</taxon>
        <taxon>Dothideomycetidae</taxon>
        <taxon>Mycosphaerellales</taxon>
        <taxon>Mycosphaerellaceae</taxon>
        <taxon>Sphaerulina</taxon>
    </lineage>
</organism>
<keyword evidence="2" id="KW-1185">Reference proteome</keyword>
<reference evidence="1 2" key="1">
    <citation type="journal article" date="2012" name="PLoS Pathog.">
        <title>Diverse lifestyles and strategies of plant pathogenesis encoded in the genomes of eighteen Dothideomycetes fungi.</title>
        <authorList>
            <person name="Ohm R.A."/>
            <person name="Feau N."/>
            <person name="Henrissat B."/>
            <person name="Schoch C.L."/>
            <person name="Horwitz B.A."/>
            <person name="Barry K.W."/>
            <person name="Condon B.J."/>
            <person name="Copeland A.C."/>
            <person name="Dhillon B."/>
            <person name="Glaser F."/>
            <person name="Hesse C.N."/>
            <person name="Kosti I."/>
            <person name="LaButti K."/>
            <person name="Lindquist E.A."/>
            <person name="Lucas S."/>
            <person name="Salamov A.A."/>
            <person name="Bradshaw R.E."/>
            <person name="Ciuffetti L."/>
            <person name="Hamelin R.C."/>
            <person name="Kema G.H.J."/>
            <person name="Lawrence C."/>
            <person name="Scott J.A."/>
            <person name="Spatafora J.W."/>
            <person name="Turgeon B.G."/>
            <person name="de Wit P.J.G.M."/>
            <person name="Zhong S."/>
            <person name="Goodwin S.B."/>
            <person name="Grigoriev I.V."/>
        </authorList>
    </citation>
    <scope>NUCLEOTIDE SEQUENCE [LARGE SCALE GENOMIC DNA]</scope>
    <source>
        <strain evidence="1 2">SO2202</strain>
    </source>
</reference>
<dbReference type="Proteomes" id="UP000016931">
    <property type="component" value="Unassembled WGS sequence"/>
</dbReference>
<dbReference type="RefSeq" id="XP_016763675.1">
    <property type="nucleotide sequence ID" value="XM_016907557.1"/>
</dbReference>
<evidence type="ECO:0008006" key="3">
    <source>
        <dbReference type="Google" id="ProtNLM"/>
    </source>
</evidence>
<dbReference type="AlphaFoldDB" id="M3DCL6"/>
<dbReference type="HOGENOM" id="CLU_886143_0_0_1"/>